<comment type="caution">
    <text evidence="9">The sequence shown here is derived from an EMBL/GenBank/DDBJ whole genome shotgun (WGS) entry which is preliminary data.</text>
</comment>
<sequence length="250" mass="24943">MITVLLIIGCVLAGVALLGRAPQRSRLVRITGASAGASRDGRSQAAGAGGLGGRDDRGDQGAEGAVREGTARGGGRGQGSTAASGTSGTSAVDDLAFDLDLVAVCLQAGLPVERALEHAARAAGDRSGLGQLARAARWGLDDLRWEESAGAAGAGAKGAGEKGAGRALASVVAVIRFSARTGVALAPLLQSHADELRRGEHRRRQIAAARLGVMLVLPLGVCVLPAFVLLGVVPVLITLVGDLGPAFGGL</sequence>
<keyword evidence="2" id="KW-1003">Cell membrane</keyword>
<evidence type="ECO:0000256" key="5">
    <source>
        <dbReference type="ARBA" id="ARBA00023136"/>
    </source>
</evidence>
<dbReference type="AlphaFoldDB" id="A0A921MEX9"/>
<evidence type="ECO:0000259" key="8">
    <source>
        <dbReference type="Pfam" id="PF00482"/>
    </source>
</evidence>
<dbReference type="Proteomes" id="UP000784435">
    <property type="component" value="Unassembled WGS sequence"/>
</dbReference>
<evidence type="ECO:0000313" key="9">
    <source>
        <dbReference type="EMBL" id="HJG80887.1"/>
    </source>
</evidence>
<feature type="transmembrane region" description="Helical" evidence="7">
    <location>
        <begin position="211"/>
        <end position="237"/>
    </location>
</feature>
<evidence type="ECO:0000256" key="6">
    <source>
        <dbReference type="SAM" id="MobiDB-lite"/>
    </source>
</evidence>
<comment type="subcellular location">
    <subcellularLocation>
        <location evidence="1">Cell membrane</location>
        <topology evidence="1">Multi-pass membrane protein</topology>
    </subcellularLocation>
</comment>
<dbReference type="InterPro" id="IPR018076">
    <property type="entry name" value="T2SS_GspF_dom"/>
</dbReference>
<dbReference type="EMBL" id="DYUK01000231">
    <property type="protein sequence ID" value="HJG80887.1"/>
    <property type="molecule type" value="Genomic_DNA"/>
</dbReference>
<feature type="compositionally biased region" description="Basic and acidic residues" evidence="6">
    <location>
        <begin position="53"/>
        <end position="70"/>
    </location>
</feature>
<reference evidence="9" key="2">
    <citation type="submission" date="2021-09" db="EMBL/GenBank/DDBJ databases">
        <authorList>
            <person name="Gilroy R."/>
        </authorList>
    </citation>
    <scope>NUCLEOTIDE SEQUENCE</scope>
    <source>
        <strain evidence="9">ChiGjej5B5-7349</strain>
    </source>
</reference>
<feature type="region of interest" description="Disordered" evidence="6">
    <location>
        <begin position="37"/>
        <end position="88"/>
    </location>
</feature>
<proteinExistence type="predicted"/>
<dbReference type="Pfam" id="PF00482">
    <property type="entry name" value="T2SSF"/>
    <property type="match status" value="1"/>
</dbReference>
<dbReference type="PANTHER" id="PTHR35007:SF3">
    <property type="entry name" value="POSSIBLE CONSERVED ALANINE RICH MEMBRANE PROTEIN"/>
    <property type="match status" value="1"/>
</dbReference>
<keyword evidence="4 7" id="KW-1133">Transmembrane helix</keyword>
<dbReference type="GO" id="GO:0005886">
    <property type="term" value="C:plasma membrane"/>
    <property type="evidence" value="ECO:0007669"/>
    <property type="project" value="UniProtKB-SubCell"/>
</dbReference>
<organism evidence="9 10">
    <name type="scientific">Brevibacterium senegalense</name>
    <dbReference type="NCBI Taxonomy" id="1033736"/>
    <lineage>
        <taxon>Bacteria</taxon>
        <taxon>Bacillati</taxon>
        <taxon>Actinomycetota</taxon>
        <taxon>Actinomycetes</taxon>
        <taxon>Micrococcales</taxon>
        <taxon>Brevibacteriaceae</taxon>
        <taxon>Brevibacterium</taxon>
    </lineage>
</organism>
<gene>
    <name evidence="9" type="ORF">K8V08_10800</name>
</gene>
<evidence type="ECO:0000256" key="4">
    <source>
        <dbReference type="ARBA" id="ARBA00022989"/>
    </source>
</evidence>
<evidence type="ECO:0000256" key="1">
    <source>
        <dbReference type="ARBA" id="ARBA00004651"/>
    </source>
</evidence>
<evidence type="ECO:0000256" key="7">
    <source>
        <dbReference type="SAM" id="Phobius"/>
    </source>
</evidence>
<evidence type="ECO:0000256" key="3">
    <source>
        <dbReference type="ARBA" id="ARBA00022692"/>
    </source>
</evidence>
<feature type="compositionally biased region" description="Low complexity" evidence="6">
    <location>
        <begin position="79"/>
        <end position="88"/>
    </location>
</feature>
<name>A0A921MEX9_9MICO</name>
<accession>A0A921MEX9</accession>
<protein>
    <submittedName>
        <fullName evidence="9">Type II secretion system F family protein</fullName>
    </submittedName>
</protein>
<evidence type="ECO:0000313" key="10">
    <source>
        <dbReference type="Proteomes" id="UP000784435"/>
    </source>
</evidence>
<dbReference type="PANTHER" id="PTHR35007">
    <property type="entry name" value="INTEGRAL MEMBRANE PROTEIN-RELATED"/>
    <property type="match status" value="1"/>
</dbReference>
<feature type="domain" description="Type II secretion system protein GspF" evidence="8">
    <location>
        <begin position="99"/>
        <end position="231"/>
    </location>
</feature>
<evidence type="ECO:0000256" key="2">
    <source>
        <dbReference type="ARBA" id="ARBA00022475"/>
    </source>
</evidence>
<keyword evidence="5 7" id="KW-0472">Membrane</keyword>
<reference evidence="9" key="1">
    <citation type="journal article" date="2021" name="PeerJ">
        <title>Extensive microbial diversity within the chicken gut microbiome revealed by metagenomics and culture.</title>
        <authorList>
            <person name="Gilroy R."/>
            <person name="Ravi A."/>
            <person name="Getino M."/>
            <person name="Pursley I."/>
            <person name="Horton D.L."/>
            <person name="Alikhan N.F."/>
            <person name="Baker D."/>
            <person name="Gharbi K."/>
            <person name="Hall N."/>
            <person name="Watson M."/>
            <person name="Adriaenssens E.M."/>
            <person name="Foster-Nyarko E."/>
            <person name="Jarju S."/>
            <person name="Secka A."/>
            <person name="Antonio M."/>
            <person name="Oren A."/>
            <person name="Chaudhuri R.R."/>
            <person name="La Ragione R."/>
            <person name="Hildebrand F."/>
            <person name="Pallen M.J."/>
        </authorList>
    </citation>
    <scope>NUCLEOTIDE SEQUENCE</scope>
    <source>
        <strain evidence="9">ChiGjej5B5-7349</strain>
    </source>
</reference>
<keyword evidence="3 7" id="KW-0812">Transmembrane</keyword>